<sequence>ILHDTVEDTPATTEEVTDLFGEDVATIVEGATKIRQIKFKLRDETYYTENIRKMLLAMAQDIRVVLVKLADRLHNMQTLDAMPKDKQKRISRETLDIYAPLSSRLGMGELKGQLEDLAFPYLFPDEYSWTKKLIATELSRKEDYIDEIESKLKKILNKDKIKYVDIHGRVKHVYSLYRKLQRYENNINKIFDIVAIRVIVPNVKACYAALGAIHNT</sequence>
<evidence type="ECO:0000313" key="2">
    <source>
        <dbReference type="EMBL" id="GAH37979.1"/>
    </source>
</evidence>
<name>X1G8V5_9ZZZZ</name>
<organism evidence="2">
    <name type="scientific">marine sediment metagenome</name>
    <dbReference type="NCBI Taxonomy" id="412755"/>
    <lineage>
        <taxon>unclassified sequences</taxon>
        <taxon>metagenomes</taxon>
        <taxon>ecological metagenomes</taxon>
    </lineage>
</organism>
<dbReference type="SUPFAM" id="SSF109604">
    <property type="entry name" value="HD-domain/PDEase-like"/>
    <property type="match status" value="1"/>
</dbReference>
<dbReference type="InterPro" id="IPR043519">
    <property type="entry name" value="NT_sf"/>
</dbReference>
<dbReference type="SMART" id="SM00954">
    <property type="entry name" value="RelA_SpoT"/>
    <property type="match status" value="1"/>
</dbReference>
<dbReference type="InterPro" id="IPR007685">
    <property type="entry name" value="RelA_SpoT"/>
</dbReference>
<dbReference type="Pfam" id="PF04607">
    <property type="entry name" value="RelA_SpoT"/>
    <property type="match status" value="1"/>
</dbReference>
<dbReference type="Pfam" id="PF13328">
    <property type="entry name" value="HD_4"/>
    <property type="match status" value="1"/>
</dbReference>
<reference evidence="2" key="1">
    <citation type="journal article" date="2014" name="Front. Microbiol.">
        <title>High frequency of phylogenetically diverse reductive dehalogenase-homologous genes in deep subseafloor sedimentary metagenomes.</title>
        <authorList>
            <person name="Kawai M."/>
            <person name="Futagami T."/>
            <person name="Toyoda A."/>
            <person name="Takaki Y."/>
            <person name="Nishi S."/>
            <person name="Hori S."/>
            <person name="Arai W."/>
            <person name="Tsubouchi T."/>
            <person name="Morono Y."/>
            <person name="Uchiyama I."/>
            <person name="Ito T."/>
            <person name="Fujiyama A."/>
            <person name="Inagaki F."/>
            <person name="Takami H."/>
        </authorList>
    </citation>
    <scope>NUCLEOTIDE SEQUENCE</scope>
    <source>
        <strain evidence="2">Expedition CK06-06</strain>
    </source>
</reference>
<dbReference type="AlphaFoldDB" id="X1G8V5"/>
<feature type="non-terminal residue" evidence="2">
    <location>
        <position position="1"/>
    </location>
</feature>
<feature type="domain" description="RelA/SpoT" evidence="1">
    <location>
        <begin position="168"/>
        <end position="216"/>
    </location>
</feature>
<gene>
    <name evidence="2" type="ORF">S03H2_13523</name>
</gene>
<protein>
    <recommendedName>
        <fullName evidence="1">RelA/SpoT domain-containing protein</fullName>
    </recommendedName>
</protein>
<dbReference type="Gene3D" id="1.10.3210.10">
    <property type="entry name" value="Hypothetical protein af1432"/>
    <property type="match status" value="1"/>
</dbReference>
<dbReference type="PANTHER" id="PTHR21262:SF31">
    <property type="entry name" value="GTP PYROPHOSPHOKINASE"/>
    <property type="match status" value="1"/>
</dbReference>
<dbReference type="SUPFAM" id="SSF81301">
    <property type="entry name" value="Nucleotidyltransferase"/>
    <property type="match status" value="1"/>
</dbReference>
<proteinExistence type="predicted"/>
<dbReference type="EMBL" id="BARU01006864">
    <property type="protein sequence ID" value="GAH37979.1"/>
    <property type="molecule type" value="Genomic_DNA"/>
</dbReference>
<dbReference type="CDD" id="cd05399">
    <property type="entry name" value="NT_Rel-Spo_like"/>
    <property type="match status" value="1"/>
</dbReference>
<dbReference type="GO" id="GO:0005886">
    <property type="term" value="C:plasma membrane"/>
    <property type="evidence" value="ECO:0007669"/>
    <property type="project" value="TreeGrafter"/>
</dbReference>
<dbReference type="Gene3D" id="3.30.460.10">
    <property type="entry name" value="Beta Polymerase, domain 2"/>
    <property type="match status" value="1"/>
</dbReference>
<comment type="caution">
    <text evidence="2">The sequence shown here is derived from an EMBL/GenBank/DDBJ whole genome shotgun (WGS) entry which is preliminary data.</text>
</comment>
<dbReference type="GO" id="GO:0015969">
    <property type="term" value="P:guanosine tetraphosphate metabolic process"/>
    <property type="evidence" value="ECO:0007669"/>
    <property type="project" value="InterPro"/>
</dbReference>
<accession>X1G8V5</accession>
<evidence type="ECO:0000259" key="1">
    <source>
        <dbReference type="SMART" id="SM00954"/>
    </source>
</evidence>
<dbReference type="PANTHER" id="PTHR21262">
    <property type="entry name" value="GUANOSINE-3',5'-BIS DIPHOSPHATE 3'-PYROPHOSPHOHYDROLASE"/>
    <property type="match status" value="1"/>
</dbReference>